<name>B3SDP7_TRIAD</name>
<dbReference type="STRING" id="10228.B3SDP7"/>
<evidence type="ECO:0000256" key="1">
    <source>
        <dbReference type="ARBA" id="ARBA00009995"/>
    </source>
</evidence>
<dbReference type="AlphaFoldDB" id="B3SDP7"/>
<evidence type="ECO:0000256" key="2">
    <source>
        <dbReference type="ARBA" id="ARBA00022676"/>
    </source>
</evidence>
<dbReference type="InterPro" id="IPR002213">
    <property type="entry name" value="UDP_glucos_trans"/>
</dbReference>
<reference evidence="5 6" key="1">
    <citation type="journal article" date="2008" name="Nature">
        <title>The Trichoplax genome and the nature of placozoans.</title>
        <authorList>
            <person name="Srivastava M."/>
            <person name="Begovic E."/>
            <person name="Chapman J."/>
            <person name="Putnam N.H."/>
            <person name="Hellsten U."/>
            <person name="Kawashima T."/>
            <person name="Kuo A."/>
            <person name="Mitros T."/>
            <person name="Salamov A."/>
            <person name="Carpenter M.L."/>
            <person name="Signorovitch A.Y."/>
            <person name="Moreno M.A."/>
            <person name="Kamm K."/>
            <person name="Grimwood J."/>
            <person name="Schmutz J."/>
            <person name="Shapiro H."/>
            <person name="Grigoriev I.V."/>
            <person name="Buss L.W."/>
            <person name="Schierwater B."/>
            <person name="Dellaporta S.L."/>
            <person name="Rokhsar D.S."/>
        </authorList>
    </citation>
    <scope>NUCLEOTIDE SEQUENCE [LARGE SCALE GENOMIC DNA]</scope>
    <source>
        <strain evidence="5 6">Grell-BS-1999</strain>
    </source>
</reference>
<evidence type="ECO:0000256" key="3">
    <source>
        <dbReference type="ARBA" id="ARBA00022679"/>
    </source>
</evidence>
<dbReference type="Proteomes" id="UP000009022">
    <property type="component" value="Unassembled WGS sequence"/>
</dbReference>
<accession>B3SDP7</accession>
<keyword evidence="2" id="KW-0328">Glycosyltransferase</keyword>
<dbReference type="KEGG" id="tad:TRIADDRAFT_62405"/>
<dbReference type="SUPFAM" id="SSF53756">
    <property type="entry name" value="UDP-Glycosyltransferase/glycogen phosphorylase"/>
    <property type="match status" value="1"/>
</dbReference>
<evidence type="ECO:0000313" key="6">
    <source>
        <dbReference type="Proteomes" id="UP000009022"/>
    </source>
</evidence>
<keyword evidence="6" id="KW-1185">Reference proteome</keyword>
<dbReference type="InParanoid" id="B3SDP7"/>
<dbReference type="GeneID" id="6759578"/>
<organism evidence="5 6">
    <name type="scientific">Trichoplax adhaerens</name>
    <name type="common">Trichoplax reptans</name>
    <dbReference type="NCBI Taxonomy" id="10228"/>
    <lineage>
        <taxon>Eukaryota</taxon>
        <taxon>Metazoa</taxon>
        <taxon>Placozoa</taxon>
        <taxon>Uniplacotomia</taxon>
        <taxon>Trichoplacea</taxon>
        <taxon>Trichoplacidae</taxon>
        <taxon>Trichoplax</taxon>
    </lineage>
</organism>
<evidence type="ECO:0000256" key="4">
    <source>
        <dbReference type="SAM" id="Phobius"/>
    </source>
</evidence>
<keyword evidence="4" id="KW-0812">Transmembrane</keyword>
<dbReference type="RefSeq" id="XP_002118365.1">
    <property type="nucleotide sequence ID" value="XM_002118329.1"/>
</dbReference>
<proteinExistence type="inferred from homology"/>
<keyword evidence="4" id="KW-1133">Transmembrane helix</keyword>
<dbReference type="PANTHER" id="PTHR48043:SF145">
    <property type="entry name" value="FI06409P-RELATED"/>
    <property type="match status" value="1"/>
</dbReference>
<evidence type="ECO:0008006" key="7">
    <source>
        <dbReference type="Google" id="ProtNLM"/>
    </source>
</evidence>
<dbReference type="Pfam" id="PF00201">
    <property type="entry name" value="UDPGT"/>
    <property type="match status" value="2"/>
</dbReference>
<comment type="similarity">
    <text evidence="1">Belongs to the UDP-glycosyltransferase family.</text>
</comment>
<protein>
    <recommendedName>
        <fullName evidence="7">Glucuronosyltransferase</fullName>
    </recommendedName>
</protein>
<dbReference type="PhylomeDB" id="B3SDP7"/>
<dbReference type="PANTHER" id="PTHR48043">
    <property type="entry name" value="EG:EG0003.4 PROTEIN-RELATED"/>
    <property type="match status" value="1"/>
</dbReference>
<sequence length="480" mass="54332">MTGRDIAKRKSSYLVVHVVFHFFPTLKILLGVNILILLSRYCWVLAFSSSLMNRYREKNKSVVTRYTTRKYPNSNLDSTANYLSPTFVNGVFDVSSFSAKKNNDVYLQPCHIHAGMDLATFSKERNLLENVKRQNCDGVLCDISSPICQIITEAANIKVLVAVAAFGFADPLVTGFCHIPNPLAYVPQLGLKFTNKMPLHQRIIKVVVSHLTSTLVHLFFLPYMFAEVNKTSLGIDSIPDLVYSRASFLLVNTDFTMDYPRPTSPTTKVTALKYATNVTMLFNTFSQLPYNVIWKYTEHIPQSIASNIKIIQWWSQKDLLGHSNTKALVTHCGLNNILEGAYHGVPMIGIPVVGDQASHGPKIAAKNVGVVLNVEETTQDDLYYAIINVTTRQDIIESTLRISKLIQNRPNSRTPVEEASDWMEYALNCNDGEYLRTEKYNISWHQFYLIDVFALVLVFLVIAVQLMRLIYVLYTSNIYV</sequence>
<dbReference type="GO" id="GO:0008194">
    <property type="term" value="F:UDP-glycosyltransferase activity"/>
    <property type="evidence" value="ECO:0000318"/>
    <property type="project" value="GO_Central"/>
</dbReference>
<keyword evidence="3" id="KW-0808">Transferase</keyword>
<feature type="transmembrane region" description="Helical" evidence="4">
    <location>
        <begin position="447"/>
        <end position="474"/>
    </location>
</feature>
<dbReference type="Gene3D" id="3.40.50.2000">
    <property type="entry name" value="Glycogen Phosphorylase B"/>
    <property type="match status" value="1"/>
</dbReference>
<evidence type="ECO:0000313" key="5">
    <source>
        <dbReference type="EMBL" id="EDV19154.1"/>
    </source>
</evidence>
<dbReference type="eggNOG" id="KOG1192">
    <property type="taxonomic scope" value="Eukaryota"/>
</dbReference>
<dbReference type="FunFam" id="3.40.50.2000:FF:000021">
    <property type="entry name" value="UDP-glucuronosyltransferase"/>
    <property type="match status" value="1"/>
</dbReference>
<feature type="transmembrane region" description="Helical" evidence="4">
    <location>
        <begin position="12"/>
        <end position="30"/>
    </location>
</feature>
<dbReference type="InterPro" id="IPR050271">
    <property type="entry name" value="UDP-glycosyltransferase"/>
</dbReference>
<gene>
    <name evidence="5" type="ORF">TRIADDRAFT_62405</name>
</gene>
<dbReference type="CTD" id="6759578"/>
<dbReference type="EMBL" id="DS985283">
    <property type="protein sequence ID" value="EDV19154.1"/>
    <property type="molecule type" value="Genomic_DNA"/>
</dbReference>
<keyword evidence="4" id="KW-0472">Membrane</keyword>
<dbReference type="OrthoDB" id="5835829at2759"/>
<dbReference type="HOGENOM" id="CLU_012949_2_0_1"/>